<dbReference type="PANTHER" id="PTHR47504">
    <property type="entry name" value="RIGHT ORIGIN-BINDING PROTEIN"/>
    <property type="match status" value="1"/>
</dbReference>
<comment type="caution">
    <text evidence="5">The sequence shown here is derived from an EMBL/GenBank/DDBJ whole genome shotgun (WGS) entry which is preliminary data.</text>
</comment>
<dbReference type="Gene3D" id="1.10.10.60">
    <property type="entry name" value="Homeodomain-like"/>
    <property type="match status" value="2"/>
</dbReference>
<sequence>MNSFTQDLVDWIEKHLEGKLTIDDVAAKAGYSKWHLQRMFREDTGFQLASYIRYRKLHKAALILKMTAMPAVEISDLLGFSSQQTFTRAFTRHFGIAPGKYRATHDWHFRGMVGKATHDLLPVPEPEIVTQGPEFIHGTGLSYYCDHNELEDIDYHCRQRLQIIQQVLSMQKGLLHSCVAEDFEPDPRSGKIRFTLTFKQSLQDHELRQDRAGSFLRFRFSGTQQQFVDMQASIYQNVMPFRPEARRAGQDVFISQQSCPPDQPLPDTFSGCYYIPVSAVIPPAGENYR</sequence>
<keyword evidence="2" id="KW-0238">DNA-binding</keyword>
<feature type="domain" description="HTH araC/xylS-type" evidence="4">
    <location>
        <begin position="6"/>
        <end position="104"/>
    </location>
</feature>
<dbReference type="SMART" id="SM00342">
    <property type="entry name" value="HTH_ARAC"/>
    <property type="match status" value="1"/>
</dbReference>
<evidence type="ECO:0000256" key="2">
    <source>
        <dbReference type="ARBA" id="ARBA00023125"/>
    </source>
</evidence>
<gene>
    <name evidence="5" type="ORF">ACFP73_04440</name>
</gene>
<evidence type="ECO:0000256" key="1">
    <source>
        <dbReference type="ARBA" id="ARBA00023015"/>
    </source>
</evidence>
<dbReference type="InterPro" id="IPR018060">
    <property type="entry name" value="HTH_AraC"/>
</dbReference>
<proteinExistence type="predicted"/>
<dbReference type="PANTHER" id="PTHR47504:SF5">
    <property type="entry name" value="RIGHT ORIGIN-BINDING PROTEIN"/>
    <property type="match status" value="1"/>
</dbReference>
<dbReference type="InterPro" id="IPR020449">
    <property type="entry name" value="Tscrpt_reg_AraC-type_HTH"/>
</dbReference>
<dbReference type="InterPro" id="IPR009057">
    <property type="entry name" value="Homeodomain-like_sf"/>
</dbReference>
<dbReference type="PRINTS" id="PR00032">
    <property type="entry name" value="HTHARAC"/>
</dbReference>
<keyword evidence="1" id="KW-0805">Transcription regulation</keyword>
<evidence type="ECO:0000256" key="3">
    <source>
        <dbReference type="ARBA" id="ARBA00023163"/>
    </source>
</evidence>
<evidence type="ECO:0000313" key="6">
    <source>
        <dbReference type="Proteomes" id="UP001596215"/>
    </source>
</evidence>
<protein>
    <submittedName>
        <fullName evidence="5">Helix-turn-helix domain-containing protein</fullName>
    </submittedName>
</protein>
<evidence type="ECO:0000259" key="4">
    <source>
        <dbReference type="PROSITE" id="PS01124"/>
    </source>
</evidence>
<organism evidence="5 6">
    <name type="scientific">Tatumella punctata</name>
    <dbReference type="NCBI Taxonomy" id="399969"/>
    <lineage>
        <taxon>Bacteria</taxon>
        <taxon>Pseudomonadati</taxon>
        <taxon>Pseudomonadota</taxon>
        <taxon>Gammaproteobacteria</taxon>
        <taxon>Enterobacterales</taxon>
        <taxon>Erwiniaceae</taxon>
        <taxon>Tatumella</taxon>
    </lineage>
</organism>
<dbReference type="EMBL" id="JBHSUC010000003">
    <property type="protein sequence ID" value="MFC6361349.1"/>
    <property type="molecule type" value="Genomic_DNA"/>
</dbReference>
<name>A0ABW1VJP8_9GAMM</name>
<evidence type="ECO:0000313" key="5">
    <source>
        <dbReference type="EMBL" id="MFC6361349.1"/>
    </source>
</evidence>
<dbReference type="SUPFAM" id="SSF46689">
    <property type="entry name" value="Homeodomain-like"/>
    <property type="match status" value="2"/>
</dbReference>
<reference evidence="6" key="1">
    <citation type="journal article" date="2019" name="Int. J. Syst. Evol. Microbiol.">
        <title>The Global Catalogue of Microorganisms (GCM) 10K type strain sequencing project: providing services to taxonomists for standard genome sequencing and annotation.</title>
        <authorList>
            <consortium name="The Broad Institute Genomics Platform"/>
            <consortium name="The Broad Institute Genome Sequencing Center for Infectious Disease"/>
            <person name="Wu L."/>
            <person name="Ma J."/>
        </authorList>
    </citation>
    <scope>NUCLEOTIDE SEQUENCE [LARGE SCALE GENOMIC DNA]</scope>
    <source>
        <strain evidence="6">CGMCC 4.1530</strain>
    </source>
</reference>
<dbReference type="RefSeq" id="WP_212708689.1">
    <property type="nucleotide sequence ID" value="NZ_BAAAFW010000025.1"/>
</dbReference>
<dbReference type="InterPro" id="IPR050959">
    <property type="entry name" value="MarA-like"/>
</dbReference>
<accession>A0ABW1VJP8</accession>
<dbReference type="Pfam" id="PF12833">
    <property type="entry name" value="HTH_18"/>
    <property type="match status" value="1"/>
</dbReference>
<keyword evidence="3" id="KW-0804">Transcription</keyword>
<dbReference type="PROSITE" id="PS01124">
    <property type="entry name" value="HTH_ARAC_FAMILY_2"/>
    <property type="match status" value="1"/>
</dbReference>
<dbReference type="Gene3D" id="3.20.80.10">
    <property type="entry name" value="Regulatory factor, effector binding domain"/>
    <property type="match status" value="1"/>
</dbReference>
<dbReference type="Proteomes" id="UP001596215">
    <property type="component" value="Unassembled WGS sequence"/>
</dbReference>
<keyword evidence="6" id="KW-1185">Reference proteome</keyword>
<dbReference type="InterPro" id="IPR011256">
    <property type="entry name" value="Reg_factor_effector_dom_sf"/>
</dbReference>